<reference evidence="10 11" key="1">
    <citation type="submission" date="2019-01" db="EMBL/GenBank/DDBJ databases">
        <title>Flavobacterium sp. nov.,isolated from freshwater.</title>
        <authorList>
            <person name="Zhang R."/>
            <person name="Du Z.-J."/>
        </authorList>
    </citation>
    <scope>NUCLEOTIDE SEQUENCE [LARGE SCALE GENOMIC DNA]</scope>
    <source>
        <strain evidence="10 11">1E403</strain>
    </source>
</reference>
<dbReference type="NCBIfam" id="TIGR02432">
    <property type="entry name" value="lysidine_TilS_N"/>
    <property type="match status" value="1"/>
</dbReference>
<dbReference type="SUPFAM" id="SSF52402">
    <property type="entry name" value="Adenine nucleotide alpha hydrolases-like"/>
    <property type="match status" value="1"/>
</dbReference>
<keyword evidence="11" id="KW-1185">Reference proteome</keyword>
<dbReference type="Proteomes" id="UP000287527">
    <property type="component" value="Unassembled WGS sequence"/>
</dbReference>
<evidence type="ECO:0000256" key="8">
    <source>
        <dbReference type="HAMAP-Rule" id="MF_01161"/>
    </source>
</evidence>
<comment type="similarity">
    <text evidence="8">Belongs to the tRNA(Ile)-lysidine synthase family.</text>
</comment>
<dbReference type="RefSeq" id="WP_128389701.1">
    <property type="nucleotide sequence ID" value="NZ_SBII01000005.1"/>
</dbReference>
<dbReference type="EC" id="6.3.4.19" evidence="8"/>
<protein>
    <recommendedName>
        <fullName evidence="8">tRNA(Ile)-lysidine synthase</fullName>
        <ecNumber evidence="8">6.3.4.19</ecNumber>
    </recommendedName>
    <alternativeName>
        <fullName evidence="8">tRNA(Ile)-2-lysyl-cytidine synthase</fullName>
    </alternativeName>
    <alternativeName>
        <fullName evidence="8">tRNA(Ile)-lysidine synthetase</fullName>
    </alternativeName>
</protein>
<proteinExistence type="inferred from homology"/>
<dbReference type="EMBL" id="SBII01000005">
    <property type="protein sequence ID" value="RWX00472.1"/>
    <property type="molecule type" value="Genomic_DNA"/>
</dbReference>
<dbReference type="OrthoDB" id="9807403at2"/>
<gene>
    <name evidence="8 10" type="primary">tilS</name>
    <name evidence="10" type="ORF">EPI11_09360</name>
</gene>
<evidence type="ECO:0000256" key="3">
    <source>
        <dbReference type="ARBA" id="ARBA00022598"/>
    </source>
</evidence>
<dbReference type="GO" id="GO:0006400">
    <property type="term" value="P:tRNA modification"/>
    <property type="evidence" value="ECO:0007669"/>
    <property type="project" value="UniProtKB-UniRule"/>
</dbReference>
<accession>A0A444HB38</accession>
<keyword evidence="2 8" id="KW-0963">Cytoplasm</keyword>
<feature type="domain" description="Lysidine-tRNA(Ile) synthetase C-terminal" evidence="9">
    <location>
        <begin position="360"/>
        <end position="433"/>
    </location>
</feature>
<keyword evidence="5 8" id="KW-0547">Nucleotide-binding</keyword>
<dbReference type="Pfam" id="PF01171">
    <property type="entry name" value="ATP_bind_3"/>
    <property type="match status" value="1"/>
</dbReference>
<dbReference type="SMART" id="SM00977">
    <property type="entry name" value="TilS_C"/>
    <property type="match status" value="1"/>
</dbReference>
<comment type="function">
    <text evidence="8">Ligates lysine onto the cytidine present at position 34 of the AUA codon-specific tRNA(Ile) that contains the anticodon CAU, in an ATP-dependent manner. Cytidine is converted to lysidine, thus changing the amino acid specificity of the tRNA from methionine to isoleucine.</text>
</comment>
<evidence type="ECO:0000256" key="6">
    <source>
        <dbReference type="ARBA" id="ARBA00022840"/>
    </source>
</evidence>
<dbReference type="InterPro" id="IPR012796">
    <property type="entry name" value="Lysidine-tRNA-synth_C"/>
</dbReference>
<dbReference type="HAMAP" id="MF_01161">
    <property type="entry name" value="tRNA_Ile_lys_synt"/>
    <property type="match status" value="1"/>
</dbReference>
<evidence type="ECO:0000256" key="2">
    <source>
        <dbReference type="ARBA" id="ARBA00022490"/>
    </source>
</evidence>
<organism evidence="10 11">
    <name type="scientific">Flavobacterium cerinum</name>
    <dbReference type="NCBI Taxonomy" id="2502784"/>
    <lineage>
        <taxon>Bacteria</taxon>
        <taxon>Pseudomonadati</taxon>
        <taxon>Bacteroidota</taxon>
        <taxon>Flavobacteriia</taxon>
        <taxon>Flavobacteriales</taxon>
        <taxon>Flavobacteriaceae</taxon>
        <taxon>Flavobacterium</taxon>
    </lineage>
</organism>
<dbReference type="CDD" id="cd01992">
    <property type="entry name" value="TilS_N"/>
    <property type="match status" value="1"/>
</dbReference>
<dbReference type="AlphaFoldDB" id="A0A444HB38"/>
<dbReference type="PANTHER" id="PTHR43033">
    <property type="entry name" value="TRNA(ILE)-LYSIDINE SYNTHASE-RELATED"/>
    <property type="match status" value="1"/>
</dbReference>
<dbReference type="InterPro" id="IPR011063">
    <property type="entry name" value="TilS/TtcA_N"/>
</dbReference>
<evidence type="ECO:0000256" key="7">
    <source>
        <dbReference type="ARBA" id="ARBA00048539"/>
    </source>
</evidence>
<keyword evidence="4 8" id="KW-0819">tRNA processing</keyword>
<dbReference type="PANTHER" id="PTHR43033:SF1">
    <property type="entry name" value="TRNA(ILE)-LYSIDINE SYNTHASE-RELATED"/>
    <property type="match status" value="1"/>
</dbReference>
<evidence type="ECO:0000313" key="11">
    <source>
        <dbReference type="Proteomes" id="UP000287527"/>
    </source>
</evidence>
<keyword evidence="6 8" id="KW-0067">ATP-binding</keyword>
<dbReference type="InterPro" id="IPR012094">
    <property type="entry name" value="tRNA_Ile_lys_synt"/>
</dbReference>
<dbReference type="GO" id="GO:0005737">
    <property type="term" value="C:cytoplasm"/>
    <property type="evidence" value="ECO:0007669"/>
    <property type="project" value="UniProtKB-SubCell"/>
</dbReference>
<evidence type="ECO:0000256" key="1">
    <source>
        <dbReference type="ARBA" id="ARBA00004496"/>
    </source>
</evidence>
<evidence type="ECO:0000256" key="5">
    <source>
        <dbReference type="ARBA" id="ARBA00022741"/>
    </source>
</evidence>
<feature type="binding site" evidence="8">
    <location>
        <begin position="26"/>
        <end position="31"/>
    </location>
    <ligand>
        <name>ATP</name>
        <dbReference type="ChEBI" id="CHEBI:30616"/>
    </ligand>
</feature>
<dbReference type="GO" id="GO:0005524">
    <property type="term" value="F:ATP binding"/>
    <property type="evidence" value="ECO:0007669"/>
    <property type="project" value="UniProtKB-UniRule"/>
</dbReference>
<dbReference type="Pfam" id="PF11734">
    <property type="entry name" value="TilS_C"/>
    <property type="match status" value="1"/>
</dbReference>
<evidence type="ECO:0000256" key="4">
    <source>
        <dbReference type="ARBA" id="ARBA00022694"/>
    </source>
</evidence>
<dbReference type="GO" id="GO:0032267">
    <property type="term" value="F:tRNA(Ile)-lysidine synthase activity"/>
    <property type="evidence" value="ECO:0007669"/>
    <property type="project" value="UniProtKB-EC"/>
</dbReference>
<evidence type="ECO:0000313" key="10">
    <source>
        <dbReference type="EMBL" id="RWX00472.1"/>
    </source>
</evidence>
<comment type="caution">
    <text evidence="10">The sequence shown here is derived from an EMBL/GenBank/DDBJ whole genome shotgun (WGS) entry which is preliminary data.</text>
</comment>
<comment type="domain">
    <text evidence="8">The N-terminal region contains the highly conserved SGGXDS motif, predicted to be a P-loop motif involved in ATP binding.</text>
</comment>
<name>A0A444HB38_9FLAO</name>
<evidence type="ECO:0000259" key="9">
    <source>
        <dbReference type="SMART" id="SM00977"/>
    </source>
</evidence>
<dbReference type="InterPro" id="IPR012795">
    <property type="entry name" value="tRNA_Ile_lys_synt_N"/>
</dbReference>
<comment type="catalytic activity">
    <reaction evidence="7 8">
        <text>cytidine(34) in tRNA(Ile2) + L-lysine + ATP = lysidine(34) in tRNA(Ile2) + AMP + diphosphate + H(+)</text>
        <dbReference type="Rhea" id="RHEA:43744"/>
        <dbReference type="Rhea" id="RHEA-COMP:10625"/>
        <dbReference type="Rhea" id="RHEA-COMP:10670"/>
        <dbReference type="ChEBI" id="CHEBI:15378"/>
        <dbReference type="ChEBI" id="CHEBI:30616"/>
        <dbReference type="ChEBI" id="CHEBI:32551"/>
        <dbReference type="ChEBI" id="CHEBI:33019"/>
        <dbReference type="ChEBI" id="CHEBI:82748"/>
        <dbReference type="ChEBI" id="CHEBI:83665"/>
        <dbReference type="ChEBI" id="CHEBI:456215"/>
        <dbReference type="EC" id="6.3.4.19"/>
    </reaction>
</comment>
<dbReference type="SUPFAM" id="SSF56037">
    <property type="entry name" value="PheT/TilS domain"/>
    <property type="match status" value="1"/>
</dbReference>
<keyword evidence="3 8" id="KW-0436">Ligase</keyword>
<dbReference type="Gene3D" id="3.40.50.620">
    <property type="entry name" value="HUPs"/>
    <property type="match status" value="1"/>
</dbReference>
<sequence>MLANLQEHLYKTLPFLKEKKLLVAVSGGIDSIVLLELLKQLNYNISIAHCNFSLRGIESDGDEQFIRDYAHKNNIEIFVTRFDTMHFATDNKLSIQIAARKLRYVWFSQLLEENNLDYLLTAHHLDDSIETFLINFIRGTGLEGLTGIPQQNDRVIRPLLPFTRSEIEMYAKVNNILWREDSSNASDKYLRNKLRHDVVPVLKSLNPAFADSFLQTIANLQQSQSLVNDAAILVYQQLVSEHEGQKHINIEQLKRLPNYKAYLYQWLNAFGFTAWNDIYDLLEAQSGKQVLSANYRLLKNREVLLLEALKPLDKEVYEIGEGVTEINKPFTIKLEMVNEISTYSTKKVIFVNNNLIKFPLFVRKWQEGDYFYPLGMNGQKKKVSKYFKDEKMSLSEKENTWLLCSENQVVWIVGKRADERFKTKDTTNQIVKIEVL</sequence>
<comment type="subcellular location">
    <subcellularLocation>
        <location evidence="1 8">Cytoplasm</location>
    </subcellularLocation>
</comment>
<dbReference type="InterPro" id="IPR014729">
    <property type="entry name" value="Rossmann-like_a/b/a_fold"/>
</dbReference>